<feature type="compositionally biased region" description="Polar residues" evidence="1">
    <location>
        <begin position="1"/>
        <end position="24"/>
    </location>
</feature>
<dbReference type="RefSeq" id="XP_053023461.1">
    <property type="nucleotide sequence ID" value="XM_053172506.1"/>
</dbReference>
<feature type="region of interest" description="Disordered" evidence="1">
    <location>
        <begin position="1"/>
        <end position="35"/>
    </location>
</feature>
<sequence>MRRLLSTTKQHRSQLSQHLNQNNPTTPPDEQDSFPGLFRRCGQLGRGMGLMRRIIRPILSTPTATTTPLQITIIEAYIENLLRWNQPHRAWALLTRFDFGAPLTPIAGRFAAQAQRIRTARPAWKPSDSARESLLAIYLIRNRPDLALAAANNTHSSDQATALLICARAATNNPLPPRAPPHGPITAAVLAKYFYRTEGPAGLTRWLEQQQPQNPPNRRLLSAWLDILLLPTQPALEPVELAGWIQRLDQHGLLGERELESYLRYTRQWLESQTNSRIKSLINHHHHHPPHTPIAIDPNHPSLGYPQLIELIKRVYQPPSTDQPHHAKPSTIVVSEMVRIFSLVGTPPEKLAELIDREVAENQSQLRSSHIIGLAWSRIINHDLPGLHTLLDREIKLKYKLVLTGLLTTIILAALIATRAPKPMLIKISQKLIEQCPTTNSQQNHYQGRPGEATESVEGYLALIKAAEAVGDWILIKELHEALLARFGREALSAPDRPFSVAYLHLIFQVYMKLNEPLLAQKELALTFDPLRDHYLQISSSSSPDDRPGGEEGEETTRFLSSGVVRDSLDTQTESHLVPDHQRYRATEADERAEYARLVESVRRAALVIEKKLAGLARLRRLFARREEEQGAVQGEKGELEWQAARLAEIDGRLHKFSQARLLNLALLARLNPLTTPPHPAPGSAEQTHPENQGPGPRAPRKARRDLAWNQAMLVALGLLKNLLA</sequence>
<evidence type="ECO:0008006" key="4">
    <source>
        <dbReference type="Google" id="ProtNLM"/>
    </source>
</evidence>
<organism evidence="2 3">
    <name type="scientific">Puccinia triticina</name>
    <dbReference type="NCBI Taxonomy" id="208348"/>
    <lineage>
        <taxon>Eukaryota</taxon>
        <taxon>Fungi</taxon>
        <taxon>Dikarya</taxon>
        <taxon>Basidiomycota</taxon>
        <taxon>Pucciniomycotina</taxon>
        <taxon>Pucciniomycetes</taxon>
        <taxon>Pucciniales</taxon>
        <taxon>Pucciniaceae</taxon>
        <taxon>Puccinia</taxon>
    </lineage>
</organism>
<evidence type="ECO:0000256" key="1">
    <source>
        <dbReference type="SAM" id="MobiDB-lite"/>
    </source>
</evidence>
<keyword evidence="3" id="KW-1185">Reference proteome</keyword>
<accession>A0ABY7CRL3</accession>
<gene>
    <name evidence="2" type="ORF">PtA15_9A30</name>
</gene>
<dbReference type="GeneID" id="77813390"/>
<evidence type="ECO:0000313" key="3">
    <source>
        <dbReference type="Proteomes" id="UP001164743"/>
    </source>
</evidence>
<evidence type="ECO:0000313" key="2">
    <source>
        <dbReference type="EMBL" id="WAQ87906.1"/>
    </source>
</evidence>
<protein>
    <recommendedName>
        <fullName evidence="4">Letm1 RBD domain-containing protein</fullName>
    </recommendedName>
</protein>
<dbReference type="Proteomes" id="UP001164743">
    <property type="component" value="Chromosome 9A"/>
</dbReference>
<dbReference type="EMBL" id="CP110429">
    <property type="protein sequence ID" value="WAQ87906.1"/>
    <property type="molecule type" value="Genomic_DNA"/>
</dbReference>
<name>A0ABY7CRL3_9BASI</name>
<proteinExistence type="predicted"/>
<feature type="region of interest" description="Disordered" evidence="1">
    <location>
        <begin position="537"/>
        <end position="557"/>
    </location>
</feature>
<reference evidence="2" key="1">
    <citation type="submission" date="2022-10" db="EMBL/GenBank/DDBJ databases">
        <title>Puccinia triticina Genome sequencing and assembly.</title>
        <authorList>
            <person name="Li C."/>
        </authorList>
    </citation>
    <scope>NUCLEOTIDE SEQUENCE</scope>
    <source>
        <strain evidence="2">Pt15</strain>
    </source>
</reference>
<feature type="region of interest" description="Disordered" evidence="1">
    <location>
        <begin position="674"/>
        <end position="703"/>
    </location>
</feature>